<dbReference type="PROSITE" id="PS50600">
    <property type="entry name" value="ULP_PROTEASE"/>
    <property type="match status" value="1"/>
</dbReference>
<keyword evidence="7" id="KW-1185">Reference proteome</keyword>
<evidence type="ECO:0000259" key="5">
    <source>
        <dbReference type="PROSITE" id="PS50600"/>
    </source>
</evidence>
<sequence>MSYLNRISEGTKKSSSKPSVLGPQTKGASIQKAKSTAHLKNAKERSASIVGAFAARVGSRKRPVIAPGTPDFDVISSAEDWLPNPVRHARVLGDQTFDFRASLEKAQGYLDRTQFGFTEAGNIYIENLELVARVQGLNNLQHSQRGWLLASAIDFPTRHWLDFLPSEVAGRINYVPPGDYEFHEMFNSGNVKKWAQTMNDILNDTEKPQGGQTRAEHLFQGFLTREYTIFNWNTGGHWGSSLIHMERGADGRYTHVAHIGFIDPMQTPAIVRHVHLRLRGILGMLGCTFAARDVERTFWVPQQRDGYSCGIITAYINKLLIERIADLYMPSGPNRYDDATLWQPGSERFNPREFQGHLAGVLAVDLMRATGYRGRVTVALVDQTTSLAVDPNDFAAQEVSPDPTKFTLMPSRSALKPQKRPTQTQMDREVESLRKQVATGLRVLNKVVPPGAEAFFF</sequence>
<keyword evidence="3" id="KW-0378">Hydrolase</keyword>
<comment type="caution">
    <text evidence="6">The sequence shown here is derived from an EMBL/GenBank/DDBJ whole genome shotgun (WGS) entry which is preliminary data.</text>
</comment>
<dbReference type="InterPro" id="IPR003653">
    <property type="entry name" value="Peptidase_C48_C"/>
</dbReference>
<feature type="domain" description="Ubiquitin-like protease family profile" evidence="5">
    <location>
        <begin position="130"/>
        <end position="320"/>
    </location>
</feature>
<comment type="similarity">
    <text evidence="1">Belongs to the peptidase C48 family.</text>
</comment>
<dbReference type="SUPFAM" id="SSF54001">
    <property type="entry name" value="Cysteine proteinases"/>
    <property type="match status" value="1"/>
</dbReference>
<dbReference type="InterPro" id="IPR038765">
    <property type="entry name" value="Papain-like_cys_pep_sf"/>
</dbReference>
<feature type="region of interest" description="Disordered" evidence="4">
    <location>
        <begin position="1"/>
        <end position="37"/>
    </location>
</feature>
<gene>
    <name evidence="6" type="ORF">PG993_012374</name>
</gene>
<evidence type="ECO:0000313" key="6">
    <source>
        <dbReference type="EMBL" id="KAK8024308.1"/>
    </source>
</evidence>
<evidence type="ECO:0000256" key="2">
    <source>
        <dbReference type="ARBA" id="ARBA00022670"/>
    </source>
</evidence>
<proteinExistence type="inferred from homology"/>
<organism evidence="6 7">
    <name type="scientific">Apiospora rasikravindrae</name>
    <dbReference type="NCBI Taxonomy" id="990691"/>
    <lineage>
        <taxon>Eukaryota</taxon>
        <taxon>Fungi</taxon>
        <taxon>Dikarya</taxon>
        <taxon>Ascomycota</taxon>
        <taxon>Pezizomycotina</taxon>
        <taxon>Sordariomycetes</taxon>
        <taxon>Xylariomycetidae</taxon>
        <taxon>Amphisphaeriales</taxon>
        <taxon>Apiosporaceae</taxon>
        <taxon>Apiospora</taxon>
    </lineage>
</organism>
<evidence type="ECO:0000256" key="4">
    <source>
        <dbReference type="SAM" id="MobiDB-lite"/>
    </source>
</evidence>
<protein>
    <recommendedName>
        <fullName evidence="5">Ubiquitin-like protease family profile domain-containing protein</fullName>
    </recommendedName>
</protein>
<evidence type="ECO:0000313" key="7">
    <source>
        <dbReference type="Proteomes" id="UP001444661"/>
    </source>
</evidence>
<accession>A0ABR1S2S0</accession>
<dbReference type="Proteomes" id="UP001444661">
    <property type="component" value="Unassembled WGS sequence"/>
</dbReference>
<evidence type="ECO:0000256" key="1">
    <source>
        <dbReference type="ARBA" id="ARBA00005234"/>
    </source>
</evidence>
<keyword evidence="2" id="KW-0645">Protease</keyword>
<reference evidence="6 7" key="1">
    <citation type="submission" date="2023-01" db="EMBL/GenBank/DDBJ databases">
        <title>Analysis of 21 Apiospora genomes using comparative genomics revels a genus with tremendous synthesis potential of carbohydrate active enzymes and secondary metabolites.</title>
        <authorList>
            <person name="Sorensen T."/>
        </authorList>
    </citation>
    <scope>NUCLEOTIDE SEQUENCE [LARGE SCALE GENOMIC DNA]</scope>
    <source>
        <strain evidence="6 7">CBS 33761</strain>
    </source>
</reference>
<evidence type="ECO:0000256" key="3">
    <source>
        <dbReference type="ARBA" id="ARBA00022801"/>
    </source>
</evidence>
<dbReference type="Gene3D" id="3.40.395.10">
    <property type="entry name" value="Adenoviral Proteinase, Chain A"/>
    <property type="match status" value="1"/>
</dbReference>
<dbReference type="EMBL" id="JAQQWK010000011">
    <property type="protein sequence ID" value="KAK8024308.1"/>
    <property type="molecule type" value="Genomic_DNA"/>
</dbReference>
<name>A0ABR1S2S0_9PEZI</name>